<name>A0ABD5Y1F8_9EURY</name>
<evidence type="ECO:0000313" key="2">
    <source>
        <dbReference type="Proteomes" id="UP001596432"/>
    </source>
</evidence>
<reference evidence="1 2" key="1">
    <citation type="journal article" date="2019" name="Int. J. Syst. Evol. Microbiol.">
        <title>The Global Catalogue of Microorganisms (GCM) 10K type strain sequencing project: providing services to taxonomists for standard genome sequencing and annotation.</title>
        <authorList>
            <consortium name="The Broad Institute Genomics Platform"/>
            <consortium name="The Broad Institute Genome Sequencing Center for Infectious Disease"/>
            <person name="Wu L."/>
            <person name="Ma J."/>
        </authorList>
    </citation>
    <scope>NUCLEOTIDE SEQUENCE [LARGE SCALE GENOMIC DNA]</scope>
    <source>
        <strain evidence="1 2">XZYJT29</strain>
    </source>
</reference>
<dbReference type="RefSeq" id="WP_274325246.1">
    <property type="nucleotide sequence ID" value="NZ_CP118158.1"/>
</dbReference>
<dbReference type="EMBL" id="JBHTAS010000001">
    <property type="protein sequence ID" value="MFC7139663.1"/>
    <property type="molecule type" value="Genomic_DNA"/>
</dbReference>
<sequence>MNYDEFTGTVQNRLELPGTGEAVRAIRATLTTLGERIQEGEATDLAGALPMEIDYYLTGAVADHGQHFDWDEFLDRVADREAQTAPDDRAGVAHHARSVLTVVAEATQEGQLDDLRDQLPADEGWDDLLELVDQPQAAGDGSD</sequence>
<gene>
    <name evidence="1" type="ORF">ACFQMA_07400</name>
</gene>
<evidence type="ECO:0000313" key="1">
    <source>
        <dbReference type="EMBL" id="MFC7139663.1"/>
    </source>
</evidence>
<comment type="caution">
    <text evidence="1">The sequence shown here is derived from an EMBL/GenBank/DDBJ whole genome shotgun (WGS) entry which is preliminary data.</text>
</comment>
<dbReference type="Gene3D" id="1.10.490.110">
    <property type="entry name" value="Uncharacterized conserved protein DUF2267"/>
    <property type="match status" value="1"/>
</dbReference>
<dbReference type="Proteomes" id="UP001596432">
    <property type="component" value="Unassembled WGS sequence"/>
</dbReference>
<accession>A0ABD5Y1F8</accession>
<dbReference type="GeneID" id="78819922"/>
<proteinExistence type="predicted"/>
<dbReference type="AlphaFoldDB" id="A0ABD5Y1F8"/>
<dbReference type="InterPro" id="IPR038282">
    <property type="entry name" value="DUF2267_sf"/>
</dbReference>
<dbReference type="InterPro" id="IPR018727">
    <property type="entry name" value="DUF2267"/>
</dbReference>
<dbReference type="Pfam" id="PF10025">
    <property type="entry name" value="DUF2267"/>
    <property type="match status" value="1"/>
</dbReference>
<protein>
    <submittedName>
        <fullName evidence="1">DUF2267 domain-containing protein</fullName>
    </submittedName>
</protein>
<keyword evidence="2" id="KW-1185">Reference proteome</keyword>
<organism evidence="1 2">
    <name type="scientific">Halosimplex aquaticum</name>
    <dbReference type="NCBI Taxonomy" id="3026162"/>
    <lineage>
        <taxon>Archaea</taxon>
        <taxon>Methanobacteriati</taxon>
        <taxon>Methanobacteriota</taxon>
        <taxon>Stenosarchaea group</taxon>
        <taxon>Halobacteria</taxon>
        <taxon>Halobacteriales</taxon>
        <taxon>Haloarculaceae</taxon>
        <taxon>Halosimplex</taxon>
    </lineage>
</organism>